<feature type="compositionally biased region" description="Polar residues" evidence="1">
    <location>
        <begin position="79"/>
        <end position="94"/>
    </location>
</feature>
<evidence type="ECO:0000313" key="3">
    <source>
        <dbReference type="EMBL" id="CAD2197568.1"/>
    </source>
</evidence>
<reference evidence="3 4" key="1">
    <citation type="submission" date="2020-08" db="EMBL/GenBank/DDBJ databases">
        <authorList>
            <person name="Koutsovoulos G."/>
            <person name="Danchin GJ E."/>
        </authorList>
    </citation>
    <scope>NUCLEOTIDE SEQUENCE [LARGE SCALE GENOMIC DNA]</scope>
</reference>
<organism evidence="3 4">
    <name type="scientific">Meloidogyne enterolobii</name>
    <name type="common">Root-knot nematode worm</name>
    <name type="synonym">Meloidogyne mayaguensis</name>
    <dbReference type="NCBI Taxonomy" id="390850"/>
    <lineage>
        <taxon>Eukaryota</taxon>
        <taxon>Metazoa</taxon>
        <taxon>Ecdysozoa</taxon>
        <taxon>Nematoda</taxon>
        <taxon>Chromadorea</taxon>
        <taxon>Rhabditida</taxon>
        <taxon>Tylenchina</taxon>
        <taxon>Tylenchomorpha</taxon>
        <taxon>Tylenchoidea</taxon>
        <taxon>Meloidogynidae</taxon>
        <taxon>Meloidogyninae</taxon>
        <taxon>Meloidogyne</taxon>
    </lineage>
</organism>
<gene>
    <name evidence="3" type="ORF">MENT_LOCUS50829</name>
</gene>
<accession>A0A6V7XE89</accession>
<feature type="chain" id="PRO_5027831556" evidence="2">
    <location>
        <begin position="20"/>
        <end position="314"/>
    </location>
</feature>
<feature type="region of interest" description="Disordered" evidence="1">
    <location>
        <begin position="32"/>
        <end position="172"/>
    </location>
</feature>
<feature type="compositionally biased region" description="Polar residues" evidence="1">
    <location>
        <begin position="32"/>
        <end position="48"/>
    </location>
</feature>
<evidence type="ECO:0000256" key="1">
    <source>
        <dbReference type="SAM" id="MobiDB-lite"/>
    </source>
</evidence>
<dbReference type="EMBL" id="CAJEWN010001449">
    <property type="protein sequence ID" value="CAD2197568.1"/>
    <property type="molecule type" value="Genomic_DNA"/>
</dbReference>
<dbReference type="AlphaFoldDB" id="A0A6V7XE89"/>
<comment type="caution">
    <text evidence="3">The sequence shown here is derived from an EMBL/GenBank/DDBJ whole genome shotgun (WGS) entry which is preliminary data.</text>
</comment>
<name>A0A6V7XE89_MELEN</name>
<evidence type="ECO:0000256" key="2">
    <source>
        <dbReference type="SAM" id="SignalP"/>
    </source>
</evidence>
<proteinExistence type="predicted"/>
<keyword evidence="2" id="KW-0732">Signal</keyword>
<protein>
    <submittedName>
        <fullName evidence="3">Uncharacterized protein</fullName>
    </submittedName>
</protein>
<sequence length="314" mass="35772">MTILKILILFIAYLLIVNAKINGKRGDENFNNIQPDSNENLSNLGINSDKNKGNKIFGKNNKNRNNEKEENKELDIQSEDGSVSDQIPSSNFGDTESVDEKVGEDAGSKGRKKGMKEKNDFGGKNQNRRNEDSEGLNEQNKGKINQNYEKNDDNSKGVSDSGTLNVENNEQKFNDDHLPEFLKIATIPERQKFLQLEAETDRSKSSIRKDKQNWADRQGKIISDLYKKFEQSLQQKEQQFRIERQRIAQTKLSRNAQDVDSRIQDLLKNPDIAERTLILQIERILSGATDSIRQELQRQMPVIGPLDGNLPPTL</sequence>
<evidence type="ECO:0000313" key="4">
    <source>
        <dbReference type="Proteomes" id="UP000580250"/>
    </source>
</evidence>
<dbReference type="Proteomes" id="UP000580250">
    <property type="component" value="Unassembled WGS sequence"/>
</dbReference>
<feature type="compositionally biased region" description="Basic and acidic residues" evidence="1">
    <location>
        <begin position="64"/>
        <end position="75"/>
    </location>
</feature>
<dbReference type="OrthoDB" id="5867022at2759"/>
<feature type="compositionally biased region" description="Polar residues" evidence="1">
    <location>
        <begin position="156"/>
        <end position="168"/>
    </location>
</feature>
<feature type="signal peptide" evidence="2">
    <location>
        <begin position="1"/>
        <end position="19"/>
    </location>
</feature>
<feature type="compositionally biased region" description="Basic and acidic residues" evidence="1">
    <location>
        <begin position="98"/>
        <end position="108"/>
    </location>
</feature>
<feature type="compositionally biased region" description="Polar residues" evidence="1">
    <location>
        <begin position="136"/>
        <end position="148"/>
    </location>
</feature>